<protein>
    <submittedName>
        <fullName evidence="1">Uncharacterized protein</fullName>
    </submittedName>
</protein>
<evidence type="ECO:0000313" key="1">
    <source>
        <dbReference type="EMBL" id="GAJ04378.1"/>
    </source>
</evidence>
<proteinExistence type="predicted"/>
<sequence>KIVADYRDVTQQYDLLKLQKDAGQMWGGDVGDTLTASSQCKHALAMLNDERILTCAVSPNGLVGEYPVWLGAEGPKLALPDDITLDEAIKIYLGGQLRDGIEEIREDGTIVFIDNLVKVVKDIFGFECKSFHVTEVDDVAIEFKRKFDETVKRFRE</sequence>
<accession>X1TGD4</accession>
<dbReference type="EMBL" id="BARW01031606">
    <property type="protein sequence ID" value="GAJ04378.1"/>
    <property type="molecule type" value="Genomic_DNA"/>
</dbReference>
<organism evidence="1">
    <name type="scientific">marine sediment metagenome</name>
    <dbReference type="NCBI Taxonomy" id="412755"/>
    <lineage>
        <taxon>unclassified sequences</taxon>
        <taxon>metagenomes</taxon>
        <taxon>ecological metagenomes</taxon>
    </lineage>
</organism>
<gene>
    <name evidence="1" type="ORF">S12H4_50231</name>
</gene>
<reference evidence="1" key="1">
    <citation type="journal article" date="2014" name="Front. Microbiol.">
        <title>High frequency of phylogenetically diverse reductive dehalogenase-homologous genes in deep subseafloor sedimentary metagenomes.</title>
        <authorList>
            <person name="Kawai M."/>
            <person name="Futagami T."/>
            <person name="Toyoda A."/>
            <person name="Takaki Y."/>
            <person name="Nishi S."/>
            <person name="Hori S."/>
            <person name="Arai W."/>
            <person name="Tsubouchi T."/>
            <person name="Morono Y."/>
            <person name="Uchiyama I."/>
            <person name="Ito T."/>
            <person name="Fujiyama A."/>
            <person name="Inagaki F."/>
            <person name="Takami H."/>
        </authorList>
    </citation>
    <scope>NUCLEOTIDE SEQUENCE</scope>
    <source>
        <strain evidence="1">Expedition CK06-06</strain>
    </source>
</reference>
<comment type="caution">
    <text evidence="1">The sequence shown here is derived from an EMBL/GenBank/DDBJ whole genome shotgun (WGS) entry which is preliminary data.</text>
</comment>
<dbReference type="AlphaFoldDB" id="X1TGD4"/>
<feature type="non-terminal residue" evidence="1">
    <location>
        <position position="1"/>
    </location>
</feature>
<name>X1TGD4_9ZZZZ</name>